<evidence type="ECO:0000256" key="6">
    <source>
        <dbReference type="ARBA" id="ARBA00023136"/>
    </source>
</evidence>
<evidence type="ECO:0000313" key="12">
    <source>
        <dbReference type="Proteomes" id="UP000190130"/>
    </source>
</evidence>
<evidence type="ECO:0000256" key="3">
    <source>
        <dbReference type="ARBA" id="ARBA00022679"/>
    </source>
</evidence>
<dbReference type="InterPro" id="IPR029044">
    <property type="entry name" value="Nucleotide-diphossugar_trans"/>
</dbReference>
<protein>
    <submittedName>
        <fullName evidence="10">Glycosyltransferase, catalytic subunit of cellulose synthase and poly-beta-1,6-N-acetylglucosamine synthase</fullName>
    </submittedName>
</protein>
<feature type="transmembrane region" description="Helical" evidence="7">
    <location>
        <begin position="201"/>
        <end position="221"/>
    </location>
</feature>
<dbReference type="SUPFAM" id="SSF53448">
    <property type="entry name" value="Nucleotide-diphospho-sugar transferases"/>
    <property type="match status" value="1"/>
</dbReference>
<dbReference type="RefSeq" id="WP_055728381.1">
    <property type="nucleotide sequence ID" value="NZ_FUYX01000012.1"/>
</dbReference>
<keyword evidence="4 7" id="KW-0812">Transmembrane</keyword>
<reference evidence="9 11" key="1">
    <citation type="submission" date="2015-10" db="EMBL/GenBank/DDBJ databases">
        <title>Draft genome of Bosea thiooxidans.</title>
        <authorList>
            <person name="Wang X."/>
        </authorList>
    </citation>
    <scope>NUCLEOTIDE SEQUENCE [LARGE SCALE GENOMIC DNA]</scope>
    <source>
        <strain evidence="9 11">CGMCC 9174</strain>
    </source>
</reference>
<evidence type="ECO:0000313" key="10">
    <source>
        <dbReference type="EMBL" id="SKC06515.1"/>
    </source>
</evidence>
<comment type="subcellular location">
    <subcellularLocation>
        <location evidence="1">Membrane</location>
        <topology evidence="1">Multi-pass membrane protein</topology>
    </subcellularLocation>
</comment>
<keyword evidence="5 7" id="KW-1133">Transmembrane helix</keyword>
<evidence type="ECO:0000313" key="11">
    <source>
        <dbReference type="Proteomes" id="UP000051562"/>
    </source>
</evidence>
<dbReference type="Proteomes" id="UP000190130">
    <property type="component" value="Unassembled WGS sequence"/>
</dbReference>
<evidence type="ECO:0000256" key="4">
    <source>
        <dbReference type="ARBA" id="ARBA00022692"/>
    </source>
</evidence>
<evidence type="ECO:0000313" key="9">
    <source>
        <dbReference type="EMBL" id="KQK30358.1"/>
    </source>
</evidence>
<evidence type="ECO:0000256" key="5">
    <source>
        <dbReference type="ARBA" id="ARBA00022989"/>
    </source>
</evidence>
<feature type="transmembrane region" description="Helical" evidence="7">
    <location>
        <begin position="572"/>
        <end position="594"/>
    </location>
</feature>
<dbReference type="GO" id="GO:0016757">
    <property type="term" value="F:glycosyltransferase activity"/>
    <property type="evidence" value="ECO:0007669"/>
    <property type="project" value="UniProtKB-KW"/>
</dbReference>
<name>A0A0Q3PKU1_9HYPH</name>
<sequence length="638" mass="68525">MGGSGNDGYPVEAGQTAAGLPVELAFLTRYGFPVSALAEIARRAARNRTDPAREAIALGLIDETGFYRALAAELGLPFRADPPALLAGGGYRAILGQGFAATAAGSPFRFVLAPEGAALHRMIEAGPRRRDDIAVTTPSRLATALREANAAELARHVAGLDDAGLVRDSARSGASRGQMVAAGLGLAAAAAGGVLAPLETFFALALLLGPLFLGLILLRLATAIERATPDLWQSHRWRIDDARLPIYTVAVPMYREVAVLRQLTDALCALDYPPAKLDIRLLIEADDAVMRAALAEMTLPAHFTVAIVPPGLPRTKPRALNLALLEARGSLFTIFDAEDIPDPQQLRMAAARFLRAPPELACLQARLVIDHASEKVLTGLFALEYAGLFDVLNPGLLRFQLPIMLGGTSNHFRTEVLGAIGGWDAWNVTEDADLGLRLVRAGYRIDDLPSTTREEAPLSIRAWLKQRSRWIKGYLQTMVTHSRAPLRLLREAGFGATFVFLSLALGTVVAALGYPFFAIAALIAYWDGSLLEPAGALATLGSTIAFGLWIFGSVALFVPPAIGALRRGSFRLLPLLPLLPLYHGLVSIAAWMALYEYANRRFVWNKTEHGLARQRAPVEAIRSGAATPLRPAPESARY</sequence>
<evidence type="ECO:0000259" key="8">
    <source>
        <dbReference type="Pfam" id="PF13632"/>
    </source>
</evidence>
<gene>
    <name evidence="9" type="ORF">ARD30_14020</name>
    <name evidence="10" type="ORF">SAMN05660750_03982</name>
</gene>
<reference evidence="10 12" key="2">
    <citation type="submission" date="2017-02" db="EMBL/GenBank/DDBJ databases">
        <authorList>
            <person name="Peterson S.W."/>
        </authorList>
    </citation>
    <scope>NUCLEOTIDE SEQUENCE [LARGE SCALE GENOMIC DNA]</scope>
    <source>
        <strain evidence="10 12">DSM 9653</strain>
    </source>
</reference>
<dbReference type="PANTHER" id="PTHR43867:SF2">
    <property type="entry name" value="CELLULOSE SYNTHASE CATALYTIC SUBUNIT A [UDP-FORMING]"/>
    <property type="match status" value="1"/>
</dbReference>
<accession>A0A0Q3PKU1</accession>
<keyword evidence="3 10" id="KW-0808">Transferase</keyword>
<dbReference type="EMBL" id="LMAR01000037">
    <property type="protein sequence ID" value="KQK30358.1"/>
    <property type="molecule type" value="Genomic_DNA"/>
</dbReference>
<dbReference type="InterPro" id="IPR001173">
    <property type="entry name" value="Glyco_trans_2-like"/>
</dbReference>
<feature type="transmembrane region" description="Helical" evidence="7">
    <location>
        <begin position="546"/>
        <end position="565"/>
    </location>
</feature>
<evidence type="ECO:0000256" key="1">
    <source>
        <dbReference type="ARBA" id="ARBA00004141"/>
    </source>
</evidence>
<proteinExistence type="predicted"/>
<dbReference type="STRING" id="53254.SAMN05660750_03982"/>
<keyword evidence="2" id="KW-0328">Glycosyltransferase</keyword>
<evidence type="ECO:0000256" key="2">
    <source>
        <dbReference type="ARBA" id="ARBA00022676"/>
    </source>
</evidence>
<organism evidence="9 11">
    <name type="scientific">Bosea thiooxidans</name>
    <dbReference type="NCBI Taxonomy" id="53254"/>
    <lineage>
        <taxon>Bacteria</taxon>
        <taxon>Pseudomonadati</taxon>
        <taxon>Pseudomonadota</taxon>
        <taxon>Alphaproteobacteria</taxon>
        <taxon>Hyphomicrobiales</taxon>
        <taxon>Boseaceae</taxon>
        <taxon>Bosea</taxon>
    </lineage>
</organism>
<feature type="transmembrane region" description="Helical" evidence="7">
    <location>
        <begin position="493"/>
        <end position="526"/>
    </location>
</feature>
<keyword evidence="11" id="KW-1185">Reference proteome</keyword>
<dbReference type="AlphaFoldDB" id="A0A0Q3PKU1"/>
<keyword evidence="6 7" id="KW-0472">Membrane</keyword>
<dbReference type="PANTHER" id="PTHR43867">
    <property type="entry name" value="CELLULOSE SYNTHASE CATALYTIC SUBUNIT A [UDP-FORMING]"/>
    <property type="match status" value="1"/>
</dbReference>
<dbReference type="Gene3D" id="3.90.550.10">
    <property type="entry name" value="Spore Coat Polysaccharide Biosynthesis Protein SpsA, Chain A"/>
    <property type="match status" value="1"/>
</dbReference>
<dbReference type="GO" id="GO:0016020">
    <property type="term" value="C:membrane"/>
    <property type="evidence" value="ECO:0007669"/>
    <property type="project" value="UniProtKB-SubCell"/>
</dbReference>
<dbReference type="Proteomes" id="UP000051562">
    <property type="component" value="Unassembled WGS sequence"/>
</dbReference>
<dbReference type="Pfam" id="PF13632">
    <property type="entry name" value="Glyco_trans_2_3"/>
    <property type="match status" value="1"/>
</dbReference>
<feature type="domain" description="Glycosyltransferase 2-like" evidence="8">
    <location>
        <begin position="332"/>
        <end position="523"/>
    </location>
</feature>
<dbReference type="EMBL" id="FUYX01000012">
    <property type="protein sequence ID" value="SKC06515.1"/>
    <property type="molecule type" value="Genomic_DNA"/>
</dbReference>
<evidence type="ECO:0000256" key="7">
    <source>
        <dbReference type="SAM" id="Phobius"/>
    </source>
</evidence>
<dbReference type="InterPro" id="IPR050321">
    <property type="entry name" value="Glycosyltr_2/OpgH_subfam"/>
</dbReference>